<comment type="caution">
    <text evidence="1">The sequence shown here is derived from an EMBL/GenBank/DDBJ whole genome shotgun (WGS) entry which is preliminary data.</text>
</comment>
<reference evidence="1" key="1">
    <citation type="submission" date="2020-05" db="EMBL/GenBank/DDBJ databases">
        <title>Large-scale comparative analyses of tick genomes elucidate their genetic diversity and vector capacities.</title>
        <authorList>
            <person name="Jia N."/>
            <person name="Wang J."/>
            <person name="Shi W."/>
            <person name="Du L."/>
            <person name="Sun Y."/>
            <person name="Zhan W."/>
            <person name="Jiang J."/>
            <person name="Wang Q."/>
            <person name="Zhang B."/>
            <person name="Ji P."/>
            <person name="Sakyi L.B."/>
            <person name="Cui X."/>
            <person name="Yuan T."/>
            <person name="Jiang B."/>
            <person name="Yang W."/>
            <person name="Lam T.T.-Y."/>
            <person name="Chang Q."/>
            <person name="Ding S."/>
            <person name="Wang X."/>
            <person name="Zhu J."/>
            <person name="Ruan X."/>
            <person name="Zhao L."/>
            <person name="Wei J."/>
            <person name="Que T."/>
            <person name="Du C."/>
            <person name="Cheng J."/>
            <person name="Dai P."/>
            <person name="Han X."/>
            <person name="Huang E."/>
            <person name="Gao Y."/>
            <person name="Liu J."/>
            <person name="Shao H."/>
            <person name="Ye R."/>
            <person name="Li L."/>
            <person name="Wei W."/>
            <person name="Wang X."/>
            <person name="Wang C."/>
            <person name="Yang T."/>
            <person name="Huo Q."/>
            <person name="Li W."/>
            <person name="Guo W."/>
            <person name="Chen H."/>
            <person name="Zhou L."/>
            <person name="Ni X."/>
            <person name="Tian J."/>
            <person name="Zhou Y."/>
            <person name="Sheng Y."/>
            <person name="Liu T."/>
            <person name="Pan Y."/>
            <person name="Xia L."/>
            <person name="Li J."/>
            <person name="Zhao F."/>
            <person name="Cao W."/>
        </authorList>
    </citation>
    <scope>NUCLEOTIDE SEQUENCE</scope>
    <source>
        <strain evidence="1">Hyas-2018</strain>
    </source>
</reference>
<accession>A0ACB7S3A4</accession>
<name>A0ACB7S3A4_HYAAI</name>
<organism evidence="1 2">
    <name type="scientific">Hyalomma asiaticum</name>
    <name type="common">Tick</name>
    <dbReference type="NCBI Taxonomy" id="266040"/>
    <lineage>
        <taxon>Eukaryota</taxon>
        <taxon>Metazoa</taxon>
        <taxon>Ecdysozoa</taxon>
        <taxon>Arthropoda</taxon>
        <taxon>Chelicerata</taxon>
        <taxon>Arachnida</taxon>
        <taxon>Acari</taxon>
        <taxon>Parasitiformes</taxon>
        <taxon>Ixodida</taxon>
        <taxon>Ixodoidea</taxon>
        <taxon>Ixodidae</taxon>
        <taxon>Hyalomminae</taxon>
        <taxon>Hyalomma</taxon>
    </lineage>
</organism>
<dbReference type="EMBL" id="CM023486">
    <property type="protein sequence ID" value="KAH6928204.1"/>
    <property type="molecule type" value="Genomic_DNA"/>
</dbReference>
<proteinExistence type="predicted"/>
<evidence type="ECO:0000313" key="2">
    <source>
        <dbReference type="Proteomes" id="UP000821845"/>
    </source>
</evidence>
<gene>
    <name evidence="1" type="ORF">HPB50_012580</name>
</gene>
<protein>
    <submittedName>
        <fullName evidence="1">Uncharacterized protein</fullName>
    </submittedName>
</protein>
<sequence>MHKQAPSGTAAALLLNHRIDEEVPQVAVAVDVVFAMKKDMIDDVVHKGLHEVLCLSSDMCYQCNSDNKTSKYPDFYTNKQLSESRSFSESQQSQECRRTVEPGELMSGLRLT</sequence>
<keyword evidence="2" id="KW-1185">Reference proteome</keyword>
<evidence type="ECO:0000313" key="1">
    <source>
        <dbReference type="EMBL" id="KAH6928204.1"/>
    </source>
</evidence>
<dbReference type="Proteomes" id="UP000821845">
    <property type="component" value="Chromosome 6"/>
</dbReference>